<keyword evidence="1" id="KW-0175">Coiled coil</keyword>
<feature type="compositionally biased region" description="Polar residues" evidence="2">
    <location>
        <begin position="134"/>
        <end position="147"/>
    </location>
</feature>
<name>A0ABR3F8C1_9AGAR</name>
<protein>
    <submittedName>
        <fullName evidence="3">Uncharacterized protein</fullName>
    </submittedName>
</protein>
<feature type="region of interest" description="Disordered" evidence="2">
    <location>
        <begin position="134"/>
        <end position="205"/>
    </location>
</feature>
<evidence type="ECO:0000256" key="2">
    <source>
        <dbReference type="SAM" id="MobiDB-lite"/>
    </source>
</evidence>
<accession>A0ABR3F8C1</accession>
<gene>
    <name evidence="3" type="ORF">V5O48_010470</name>
</gene>
<evidence type="ECO:0000313" key="3">
    <source>
        <dbReference type="EMBL" id="KAL0571494.1"/>
    </source>
</evidence>
<sequence>MANEQENLTASALVFLEGLKDVVKKKDEELQRQQMTLTDLKQQYDTLLTENHTLKFKLEEANQEYTTQDLKHRNDMQILIDRMKQNNEDSRNLIMSLDLRARDAEARAEEAEEKTKKLFEDMAGTMNRALSAFPSLSQLPSEGSSRPSALLRRSFTVPPASRSPSPTKQTSKRPLKENRTPDRQSKKHRQEVDSFTICGFRIPNG</sequence>
<evidence type="ECO:0000256" key="1">
    <source>
        <dbReference type="SAM" id="Coils"/>
    </source>
</evidence>
<feature type="coiled-coil region" evidence="1">
    <location>
        <begin position="16"/>
        <end position="64"/>
    </location>
</feature>
<reference evidence="3 4" key="1">
    <citation type="submission" date="2024-02" db="EMBL/GenBank/DDBJ databases">
        <title>A draft genome for the cacao thread blight pathogen Marasmius crinis-equi.</title>
        <authorList>
            <person name="Cohen S.P."/>
            <person name="Baruah I.K."/>
            <person name="Amoako-Attah I."/>
            <person name="Bukari Y."/>
            <person name="Meinhardt L.W."/>
            <person name="Bailey B.A."/>
        </authorList>
    </citation>
    <scope>NUCLEOTIDE SEQUENCE [LARGE SCALE GENOMIC DNA]</scope>
    <source>
        <strain evidence="3 4">GH-76</strain>
    </source>
</reference>
<organism evidence="3 4">
    <name type="scientific">Marasmius crinis-equi</name>
    <dbReference type="NCBI Taxonomy" id="585013"/>
    <lineage>
        <taxon>Eukaryota</taxon>
        <taxon>Fungi</taxon>
        <taxon>Dikarya</taxon>
        <taxon>Basidiomycota</taxon>
        <taxon>Agaricomycotina</taxon>
        <taxon>Agaricomycetes</taxon>
        <taxon>Agaricomycetidae</taxon>
        <taxon>Agaricales</taxon>
        <taxon>Marasmiineae</taxon>
        <taxon>Marasmiaceae</taxon>
        <taxon>Marasmius</taxon>
    </lineage>
</organism>
<dbReference type="Proteomes" id="UP001465976">
    <property type="component" value="Unassembled WGS sequence"/>
</dbReference>
<comment type="caution">
    <text evidence="3">The sequence shown here is derived from an EMBL/GenBank/DDBJ whole genome shotgun (WGS) entry which is preliminary data.</text>
</comment>
<feature type="compositionally biased region" description="Basic and acidic residues" evidence="2">
    <location>
        <begin position="174"/>
        <end position="184"/>
    </location>
</feature>
<feature type="coiled-coil region" evidence="1">
    <location>
        <begin position="94"/>
        <end position="121"/>
    </location>
</feature>
<evidence type="ECO:0000313" key="4">
    <source>
        <dbReference type="Proteomes" id="UP001465976"/>
    </source>
</evidence>
<proteinExistence type="predicted"/>
<keyword evidence="4" id="KW-1185">Reference proteome</keyword>
<dbReference type="EMBL" id="JBAHYK010000760">
    <property type="protein sequence ID" value="KAL0571494.1"/>
    <property type="molecule type" value="Genomic_DNA"/>
</dbReference>